<keyword evidence="3" id="KW-0732">Signal</keyword>
<keyword evidence="9" id="KW-1185">Reference proteome</keyword>
<evidence type="ECO:0000256" key="5">
    <source>
        <dbReference type="ARBA" id="ARBA00023180"/>
    </source>
</evidence>
<dbReference type="PANTHER" id="PTHR14611">
    <property type="entry name" value="TECTONIC FAMILY MEMBER"/>
    <property type="match status" value="1"/>
</dbReference>
<evidence type="ECO:0000256" key="2">
    <source>
        <dbReference type="ARBA" id="ARBA00011495"/>
    </source>
</evidence>
<dbReference type="PANTHER" id="PTHR14611:SF4">
    <property type="entry name" value="TECTONIC-3"/>
    <property type="match status" value="1"/>
</dbReference>
<reference evidence="10" key="1">
    <citation type="submission" date="2025-08" db="UniProtKB">
        <authorList>
            <consortium name="RefSeq"/>
        </authorList>
    </citation>
    <scope>IDENTIFICATION</scope>
</reference>
<dbReference type="Pfam" id="PF25752">
    <property type="entry name" value="DUF1619_N"/>
    <property type="match status" value="1"/>
</dbReference>
<dbReference type="RefSeq" id="XP_005352316.2">
    <property type="nucleotide sequence ID" value="XM_005352259.3"/>
</dbReference>
<evidence type="ECO:0000313" key="9">
    <source>
        <dbReference type="Proteomes" id="UP000694915"/>
    </source>
</evidence>
<comment type="subunit">
    <text evidence="2">Part of the tectonic-like complex (also named B9 complex).</text>
</comment>
<evidence type="ECO:0000256" key="3">
    <source>
        <dbReference type="ARBA" id="ARBA00022729"/>
    </source>
</evidence>
<dbReference type="InterPro" id="IPR011677">
    <property type="entry name" value="TCTN1-3_dom"/>
</dbReference>
<dbReference type="InterPro" id="IPR057724">
    <property type="entry name" value="TCTN1-3_N"/>
</dbReference>
<evidence type="ECO:0000259" key="7">
    <source>
        <dbReference type="Pfam" id="PF07773"/>
    </source>
</evidence>
<comment type="similarity">
    <text evidence="1">Belongs to the tectonic family.</text>
</comment>
<dbReference type="Pfam" id="PF07773">
    <property type="entry name" value="TCTN_DUF1619"/>
    <property type="match status" value="2"/>
</dbReference>
<dbReference type="InterPro" id="IPR040354">
    <property type="entry name" value="TCTN1-3"/>
</dbReference>
<name>A0ABM0KT60_MICOH</name>
<feature type="domain" description="Tectonic-1-3 N-terminal" evidence="8">
    <location>
        <begin position="87"/>
        <end position="202"/>
    </location>
</feature>
<dbReference type="Proteomes" id="UP000694915">
    <property type="component" value="Chromosome 8"/>
</dbReference>
<feature type="domain" description="Tectonic-1-3" evidence="7">
    <location>
        <begin position="399"/>
        <end position="568"/>
    </location>
</feature>
<organism evidence="9 10">
    <name type="scientific">Microtus ochrogaster</name>
    <name type="common">Prairie vole</name>
    <dbReference type="NCBI Taxonomy" id="79684"/>
    <lineage>
        <taxon>Eukaryota</taxon>
        <taxon>Metazoa</taxon>
        <taxon>Chordata</taxon>
        <taxon>Craniata</taxon>
        <taxon>Vertebrata</taxon>
        <taxon>Euteleostomi</taxon>
        <taxon>Mammalia</taxon>
        <taxon>Eutheria</taxon>
        <taxon>Euarchontoglires</taxon>
        <taxon>Glires</taxon>
        <taxon>Rodentia</taxon>
        <taxon>Myomorpha</taxon>
        <taxon>Muroidea</taxon>
        <taxon>Cricetidae</taxon>
        <taxon>Arvicolinae</taxon>
        <taxon>Microtus</taxon>
    </lineage>
</organism>
<evidence type="ECO:0000256" key="4">
    <source>
        <dbReference type="ARBA" id="ARBA00022794"/>
    </source>
</evidence>
<sequence length="627" mass="67613">MEADGVVGLLLPVLLSGDLRSCLTPLQPGCPMCTPQLLLLTVVVLMLPDAARPQPSSPAQALPTSSALGPVTPEVATAATPDWSEDPTPGTPSVPENATSDSFPALPICICDLTPGTCDLNCCCDKDCGLLHPRTVFSFCLPGSVRSSSWVCVDHSLIFRSNSPFPSRVLTDSSGIAQFCVHVNNSKLNYFQKLQTVNATNFEALAAEFGGQSFVSTSETQPPSPFYRAGDPILTYYPSWSVVSSLRQPAAVGAGGLCTESNPAGFLESKSTTCTRFFRDLASSCTSEPALDAATYYNFTVLKVPRGMTDLQNAKLQVPVTLASEISPPLLVGNTCHNIVSQVIYEIETNGTFGIQKVSVSFRQTNLTVRPGVSLQQDFTIHFRAFEPRMTALPAGPRSGNPGYLVGKPLLVLTGDLGHSMTLLLSEGSGICSVKRHEVQFGVNTVSGCKFRPKEVNCSHLQEEIYQALHGRPRPEHIAIFGNADPAQKGGWTRILGRNCSVTAANCASCCLIPVSLEIQVLWAHIGLQSNPQAHVAGARFLYQCKSVQEHQRGIEVPLTTLVNFVDITQKPEPPRDQPQTDWKLPFDFFFPFKVAFNRGARAQKDSASPVLILCIFLLGVLSSQTK</sequence>
<protein>
    <submittedName>
        <fullName evidence="10">Tectonic-3</fullName>
    </submittedName>
</protein>
<evidence type="ECO:0000256" key="1">
    <source>
        <dbReference type="ARBA" id="ARBA00007633"/>
    </source>
</evidence>
<evidence type="ECO:0000313" key="10">
    <source>
        <dbReference type="RefSeq" id="XP_005352316.2"/>
    </source>
</evidence>
<dbReference type="GeneID" id="101991095"/>
<proteinExistence type="inferred from homology"/>
<accession>A0ABM0KT60</accession>
<feature type="domain" description="Tectonic-1-3" evidence="7">
    <location>
        <begin position="226"/>
        <end position="385"/>
    </location>
</feature>
<evidence type="ECO:0000256" key="6">
    <source>
        <dbReference type="SAM" id="MobiDB-lite"/>
    </source>
</evidence>
<feature type="region of interest" description="Disordered" evidence="6">
    <location>
        <begin position="78"/>
        <end position="98"/>
    </location>
</feature>
<evidence type="ECO:0000259" key="8">
    <source>
        <dbReference type="Pfam" id="PF25752"/>
    </source>
</evidence>
<keyword evidence="5" id="KW-0325">Glycoprotein</keyword>
<keyword evidence="4" id="KW-0970">Cilium biogenesis/degradation</keyword>
<gene>
    <name evidence="10" type="primary">Tctn3</name>
</gene>